<evidence type="ECO:0000259" key="3">
    <source>
        <dbReference type="Pfam" id="PF13026"/>
    </source>
</evidence>
<proteinExistence type="predicted"/>
<keyword evidence="5" id="KW-1185">Reference proteome</keyword>
<feature type="chain" id="PRO_5046834061" evidence="1">
    <location>
        <begin position="19"/>
        <end position="320"/>
    </location>
</feature>
<dbReference type="InterPro" id="IPR024981">
    <property type="entry name" value="DUF3887"/>
</dbReference>
<dbReference type="PANTHER" id="PTHR21666">
    <property type="entry name" value="PEPTIDASE-RELATED"/>
    <property type="match status" value="1"/>
</dbReference>
<protein>
    <submittedName>
        <fullName evidence="4">DUF3887 domain-containing protein</fullName>
    </submittedName>
</protein>
<dbReference type="EMBL" id="JBHUOV010000001">
    <property type="protein sequence ID" value="MFD2822286.1"/>
    <property type="molecule type" value="Genomic_DNA"/>
</dbReference>
<dbReference type="Proteomes" id="UP001597533">
    <property type="component" value="Unassembled WGS sequence"/>
</dbReference>
<dbReference type="InterPro" id="IPR011055">
    <property type="entry name" value="Dup_hybrid_motif"/>
</dbReference>
<dbReference type="Pfam" id="PF13026">
    <property type="entry name" value="DUF3887"/>
    <property type="match status" value="1"/>
</dbReference>
<feature type="domain" description="DUF3887" evidence="3">
    <location>
        <begin position="28"/>
        <end position="113"/>
    </location>
</feature>
<sequence length="320" mass="36544">MKKILLIIIMMFSVLSFSQEEEVYKEASNKFMKYFNAAKYDSIFSMFDTNMKAALPQEKTVVFFEDIHRNLGEMKAMTFTKTKQTAHIYKTTFDKGLRDILIYLNAENEIGGLFISPHKPENLKKIERNITKMSLPFNEEWFVFWGGLTQEDNYHVAYENQSGAYDFVIVKDGKTFEGSRDKNENYYAFGKEITAPCDAKVVKVITGVDDNFPGRKNPVQVTGNTVILETKNKEFIVLAHFKAKSIIVQEGQIVKQGDVLGQCGNSGNSTEPHLHLSLQNVLDLEIATGAKLYFDKILVNGEIKEDYLPKKNEKIQNIKL</sequence>
<dbReference type="SUPFAM" id="SSF51261">
    <property type="entry name" value="Duplicated hybrid motif"/>
    <property type="match status" value="1"/>
</dbReference>
<dbReference type="PANTHER" id="PTHR21666:SF285">
    <property type="entry name" value="M23 FAMILY METALLOPEPTIDASE"/>
    <property type="match status" value="1"/>
</dbReference>
<name>A0ABW5WJ65_9FLAO</name>
<dbReference type="CDD" id="cd12797">
    <property type="entry name" value="M23_peptidase"/>
    <property type="match status" value="1"/>
</dbReference>
<gene>
    <name evidence="4" type="ORF">ACFS5M_01310</name>
</gene>
<evidence type="ECO:0000313" key="4">
    <source>
        <dbReference type="EMBL" id="MFD2822286.1"/>
    </source>
</evidence>
<reference evidence="5" key="1">
    <citation type="journal article" date="2019" name="Int. J. Syst. Evol. Microbiol.">
        <title>The Global Catalogue of Microorganisms (GCM) 10K type strain sequencing project: providing services to taxonomists for standard genome sequencing and annotation.</title>
        <authorList>
            <consortium name="The Broad Institute Genomics Platform"/>
            <consortium name="The Broad Institute Genome Sequencing Center for Infectious Disease"/>
            <person name="Wu L."/>
            <person name="Ma J."/>
        </authorList>
    </citation>
    <scope>NUCLEOTIDE SEQUENCE [LARGE SCALE GENOMIC DNA]</scope>
    <source>
        <strain evidence="5">KCTC 32141</strain>
    </source>
</reference>
<evidence type="ECO:0000259" key="2">
    <source>
        <dbReference type="Pfam" id="PF01551"/>
    </source>
</evidence>
<dbReference type="Gene3D" id="2.70.70.10">
    <property type="entry name" value="Glucose Permease (Domain IIA)"/>
    <property type="match status" value="1"/>
</dbReference>
<comment type="caution">
    <text evidence="4">The sequence shown here is derived from an EMBL/GenBank/DDBJ whole genome shotgun (WGS) entry which is preliminary data.</text>
</comment>
<dbReference type="RefSeq" id="WP_183484695.1">
    <property type="nucleotide sequence ID" value="NZ_JBHUOV010000001.1"/>
</dbReference>
<dbReference type="Pfam" id="PF01551">
    <property type="entry name" value="Peptidase_M23"/>
    <property type="match status" value="1"/>
</dbReference>
<feature type="domain" description="M23ase beta-sheet core" evidence="2">
    <location>
        <begin position="190"/>
        <end position="279"/>
    </location>
</feature>
<dbReference type="InterPro" id="IPR050570">
    <property type="entry name" value="Cell_wall_metabolism_enzyme"/>
</dbReference>
<organism evidence="4 5">
    <name type="scientific">Lacinutrix iliipiscaria</name>
    <dbReference type="NCBI Taxonomy" id="1230532"/>
    <lineage>
        <taxon>Bacteria</taxon>
        <taxon>Pseudomonadati</taxon>
        <taxon>Bacteroidota</taxon>
        <taxon>Flavobacteriia</taxon>
        <taxon>Flavobacteriales</taxon>
        <taxon>Flavobacteriaceae</taxon>
        <taxon>Lacinutrix</taxon>
    </lineage>
</organism>
<accession>A0ABW5WJ65</accession>
<dbReference type="Gene3D" id="3.10.450.590">
    <property type="match status" value="1"/>
</dbReference>
<feature type="signal peptide" evidence="1">
    <location>
        <begin position="1"/>
        <end position="18"/>
    </location>
</feature>
<evidence type="ECO:0000256" key="1">
    <source>
        <dbReference type="SAM" id="SignalP"/>
    </source>
</evidence>
<dbReference type="InterPro" id="IPR016047">
    <property type="entry name" value="M23ase_b-sheet_dom"/>
</dbReference>
<keyword evidence="1" id="KW-0732">Signal</keyword>
<evidence type="ECO:0000313" key="5">
    <source>
        <dbReference type="Proteomes" id="UP001597533"/>
    </source>
</evidence>